<keyword evidence="3" id="KW-1185">Reference proteome</keyword>
<dbReference type="Pfam" id="PF05638">
    <property type="entry name" value="T6SS_HCP"/>
    <property type="match status" value="1"/>
</dbReference>
<sequence>MKRLLLLTTGFLLALTSARAAEPIQVTVVGKSTGDIAGSAKDGSIEGLAMEHEIITPRDASSGLPTGRRQHKPLTIVKPIDKASPLLMKLLANNESATVTLKFTRPDPNGGGKPQQYYTIKLTNAAVSSIREWKPNTRDVSADRAGDLEEISFIYQKIEWTWTEGGVTFEDSWSSSAT</sequence>
<reference evidence="2 3" key="1">
    <citation type="submission" date="2020-04" db="EMBL/GenBank/DDBJ databases">
        <title>Luteolibacter sp. G-1-1-1 isolated from soil.</title>
        <authorList>
            <person name="Dahal R.H."/>
        </authorList>
    </citation>
    <scope>NUCLEOTIDE SEQUENCE [LARGE SCALE GENOMIC DNA]</scope>
    <source>
        <strain evidence="2 3">G-1-1-1</strain>
    </source>
</reference>
<accession>A0A858RI47</accession>
<dbReference type="RefSeq" id="WP_169454625.1">
    <property type="nucleotide sequence ID" value="NZ_CP051774.1"/>
</dbReference>
<evidence type="ECO:0000313" key="3">
    <source>
        <dbReference type="Proteomes" id="UP000501812"/>
    </source>
</evidence>
<dbReference type="InterPro" id="IPR036624">
    <property type="entry name" value="Hcp1-lik_sf"/>
</dbReference>
<dbReference type="InterPro" id="IPR008514">
    <property type="entry name" value="T6SS_Hcp"/>
</dbReference>
<name>A0A858RI47_9BACT</name>
<feature type="signal peptide" evidence="1">
    <location>
        <begin position="1"/>
        <end position="20"/>
    </location>
</feature>
<protein>
    <submittedName>
        <fullName evidence="2">Type VI secretion system tube protein Hcp</fullName>
    </submittedName>
</protein>
<evidence type="ECO:0000256" key="1">
    <source>
        <dbReference type="SAM" id="SignalP"/>
    </source>
</evidence>
<organism evidence="2 3">
    <name type="scientific">Luteolibacter luteus</name>
    <dbReference type="NCBI Taxonomy" id="2728835"/>
    <lineage>
        <taxon>Bacteria</taxon>
        <taxon>Pseudomonadati</taxon>
        <taxon>Verrucomicrobiota</taxon>
        <taxon>Verrucomicrobiia</taxon>
        <taxon>Verrucomicrobiales</taxon>
        <taxon>Verrucomicrobiaceae</taxon>
        <taxon>Luteolibacter</taxon>
    </lineage>
</organism>
<dbReference type="KEGG" id="luo:HHL09_10665"/>
<dbReference type="InterPro" id="IPR052947">
    <property type="entry name" value="T6SS_Hcp1_domain"/>
</dbReference>
<dbReference type="AlphaFoldDB" id="A0A858RI47"/>
<dbReference type="Proteomes" id="UP000501812">
    <property type="component" value="Chromosome"/>
</dbReference>
<dbReference type="PANTHER" id="PTHR34319:SF6">
    <property type="entry name" value="MAJOR EXPORTED PROTEIN"/>
    <property type="match status" value="1"/>
</dbReference>
<evidence type="ECO:0000313" key="2">
    <source>
        <dbReference type="EMBL" id="QJE96224.1"/>
    </source>
</evidence>
<dbReference type="NCBIfam" id="TIGR03344">
    <property type="entry name" value="VI_effect_Hcp1"/>
    <property type="match status" value="1"/>
</dbReference>
<dbReference type="SUPFAM" id="SSF141452">
    <property type="entry name" value="Hcp1-like"/>
    <property type="match status" value="1"/>
</dbReference>
<gene>
    <name evidence="2" type="primary">hcp</name>
    <name evidence="2" type="ORF">HHL09_10665</name>
</gene>
<dbReference type="Gene3D" id="2.30.110.20">
    <property type="entry name" value="Hcp1-like"/>
    <property type="match status" value="1"/>
</dbReference>
<feature type="chain" id="PRO_5032893174" evidence="1">
    <location>
        <begin position="21"/>
        <end position="178"/>
    </location>
</feature>
<proteinExistence type="predicted"/>
<dbReference type="EMBL" id="CP051774">
    <property type="protein sequence ID" value="QJE96224.1"/>
    <property type="molecule type" value="Genomic_DNA"/>
</dbReference>
<dbReference type="PANTHER" id="PTHR34319">
    <property type="entry name" value="MAJOR EXPORTED PROTEIN"/>
    <property type="match status" value="1"/>
</dbReference>
<keyword evidence="1" id="KW-0732">Signal</keyword>